<name>A0A061ETV6_THECC</name>
<keyword evidence="3" id="KW-1185">Reference proteome</keyword>
<organism evidence="2 3">
    <name type="scientific">Theobroma cacao</name>
    <name type="common">Cacao</name>
    <name type="synonym">Cocoa</name>
    <dbReference type="NCBI Taxonomy" id="3641"/>
    <lineage>
        <taxon>Eukaryota</taxon>
        <taxon>Viridiplantae</taxon>
        <taxon>Streptophyta</taxon>
        <taxon>Embryophyta</taxon>
        <taxon>Tracheophyta</taxon>
        <taxon>Spermatophyta</taxon>
        <taxon>Magnoliopsida</taxon>
        <taxon>eudicotyledons</taxon>
        <taxon>Gunneridae</taxon>
        <taxon>Pentapetalae</taxon>
        <taxon>rosids</taxon>
        <taxon>malvids</taxon>
        <taxon>Malvales</taxon>
        <taxon>Malvaceae</taxon>
        <taxon>Byttnerioideae</taxon>
        <taxon>Theobroma</taxon>
    </lineage>
</organism>
<dbReference type="eggNOG" id="ENOG502RY7D">
    <property type="taxonomic scope" value="Eukaryota"/>
</dbReference>
<feature type="region of interest" description="Disordered" evidence="1">
    <location>
        <begin position="214"/>
        <end position="251"/>
    </location>
</feature>
<feature type="compositionally biased region" description="Basic and acidic residues" evidence="1">
    <location>
        <begin position="151"/>
        <end position="161"/>
    </location>
</feature>
<feature type="compositionally biased region" description="Basic and acidic residues" evidence="1">
    <location>
        <begin position="170"/>
        <end position="184"/>
    </location>
</feature>
<accession>A0A061ETV6</accession>
<dbReference type="FunCoup" id="A0A061ETV6">
    <property type="interactions" value="1497"/>
</dbReference>
<dbReference type="AlphaFoldDB" id="A0A061ETV6"/>
<dbReference type="STRING" id="3641.A0A061ETV6"/>
<dbReference type="OMA" id="NPWRMQL"/>
<dbReference type="PANTHER" id="PTHR35986">
    <property type="entry name" value="EXPRESSED PROTEIN"/>
    <property type="match status" value="1"/>
</dbReference>
<dbReference type="HOGENOM" id="CLU_092226_0_0_1"/>
<feature type="compositionally biased region" description="Basic residues" evidence="1">
    <location>
        <begin position="227"/>
        <end position="240"/>
    </location>
</feature>
<dbReference type="InParanoid" id="A0A061ETV6"/>
<dbReference type="PANTHER" id="PTHR35986:SF1">
    <property type="entry name" value="OS10G0430800 PROTEIN"/>
    <property type="match status" value="1"/>
</dbReference>
<evidence type="ECO:0000313" key="2">
    <source>
        <dbReference type="EMBL" id="EOY05709.1"/>
    </source>
</evidence>
<sequence length="251" mass="28605">MGEVLLELEQNLRSGKEQLTLQEQDFFHRCKSKAVRQFSAGVIAGGGLAWTATWKLNMLVRLNVSVGAATIFGLWRFGSSLESCVDDVLALDGSRMQRELADIIVKKYRDDPLKMRLISKHFYSEEVFDDLTSEPRLRWRYRNFYSDNISHDQGTHDHSQNDSHNATPSDFHDNSASKKTDLRSKQIPVNSGIDLMADPLDCVFGYTETAEEIHHSSTSNVPSRAQSHAHKRAHRRRRLRHQEGSLGSHDE</sequence>
<reference evidence="2 3" key="1">
    <citation type="journal article" date="2013" name="Genome Biol.">
        <title>The genome sequence of the most widely cultivated cacao type and its use to identify candidate genes regulating pod color.</title>
        <authorList>
            <person name="Motamayor J.C."/>
            <person name="Mockaitis K."/>
            <person name="Schmutz J."/>
            <person name="Haiminen N."/>
            <person name="Iii D.L."/>
            <person name="Cornejo O."/>
            <person name="Findley S.D."/>
            <person name="Zheng P."/>
            <person name="Utro F."/>
            <person name="Royaert S."/>
            <person name="Saski C."/>
            <person name="Jenkins J."/>
            <person name="Podicheti R."/>
            <person name="Zhao M."/>
            <person name="Scheffler B.E."/>
            <person name="Stack J.C."/>
            <person name="Feltus F.A."/>
            <person name="Mustiga G.M."/>
            <person name="Amores F."/>
            <person name="Phillips W."/>
            <person name="Marelli J.P."/>
            <person name="May G.D."/>
            <person name="Shapiro H."/>
            <person name="Ma J."/>
            <person name="Bustamante C.D."/>
            <person name="Schnell R.J."/>
            <person name="Main D."/>
            <person name="Gilbert D."/>
            <person name="Parida L."/>
            <person name="Kuhn D.N."/>
        </authorList>
    </citation>
    <scope>NUCLEOTIDE SEQUENCE [LARGE SCALE GENOMIC DNA]</scope>
    <source>
        <strain evidence="3">cv. Matina 1-6</strain>
    </source>
</reference>
<evidence type="ECO:0000256" key="1">
    <source>
        <dbReference type="SAM" id="MobiDB-lite"/>
    </source>
</evidence>
<gene>
    <name evidence="2" type="ORF">TCM_020644</name>
</gene>
<proteinExistence type="predicted"/>
<evidence type="ECO:0000313" key="3">
    <source>
        <dbReference type="Proteomes" id="UP000026915"/>
    </source>
</evidence>
<protein>
    <submittedName>
        <fullName evidence="2">Uncharacterized protein isoform 1</fullName>
    </submittedName>
</protein>
<dbReference type="Gramene" id="EOY05709">
    <property type="protein sequence ID" value="EOY05709"/>
    <property type="gene ID" value="TCM_020644"/>
</dbReference>
<feature type="region of interest" description="Disordered" evidence="1">
    <location>
        <begin position="151"/>
        <end position="184"/>
    </location>
</feature>
<dbReference type="Proteomes" id="UP000026915">
    <property type="component" value="Chromosome 4"/>
</dbReference>
<dbReference type="EMBL" id="CM001882">
    <property type="protein sequence ID" value="EOY05709.1"/>
    <property type="molecule type" value="Genomic_DNA"/>
</dbReference>